<keyword evidence="1" id="KW-0812">Transmembrane</keyword>
<dbReference type="EMBL" id="JAMQGM010000001">
    <property type="protein sequence ID" value="MCM2575840.1"/>
    <property type="molecule type" value="Genomic_DNA"/>
</dbReference>
<gene>
    <name evidence="2" type="ORF">M1E25_00460</name>
</gene>
<dbReference type="PANTHER" id="PTHR36832:SF2">
    <property type="entry name" value="INTEGRAL MEMBRANE PROTEIN"/>
    <property type="match status" value="1"/>
</dbReference>
<feature type="transmembrane region" description="Helical" evidence="1">
    <location>
        <begin position="118"/>
        <end position="137"/>
    </location>
</feature>
<dbReference type="RefSeq" id="WP_251407591.1">
    <property type="nucleotide sequence ID" value="NZ_JAMQGM010000001.1"/>
</dbReference>
<feature type="transmembrane region" description="Helical" evidence="1">
    <location>
        <begin position="58"/>
        <end position="79"/>
    </location>
</feature>
<organism evidence="2 3">
    <name type="scientific">Streptomyces meridianus</name>
    <dbReference type="NCBI Taxonomy" id="2938945"/>
    <lineage>
        <taxon>Bacteria</taxon>
        <taxon>Bacillati</taxon>
        <taxon>Actinomycetota</taxon>
        <taxon>Actinomycetes</taxon>
        <taxon>Kitasatosporales</taxon>
        <taxon>Streptomycetaceae</taxon>
        <taxon>Streptomyces</taxon>
    </lineage>
</organism>
<keyword evidence="3" id="KW-1185">Reference proteome</keyword>
<proteinExistence type="predicted"/>
<name>A0ABT0X110_9ACTN</name>
<dbReference type="Pfam" id="PF06182">
    <property type="entry name" value="ABC2_membrane_6"/>
    <property type="match status" value="1"/>
</dbReference>
<feature type="transmembrane region" description="Helical" evidence="1">
    <location>
        <begin position="20"/>
        <end position="46"/>
    </location>
</feature>
<feature type="transmembrane region" description="Helical" evidence="1">
    <location>
        <begin position="143"/>
        <end position="172"/>
    </location>
</feature>
<comment type="caution">
    <text evidence="2">The sequence shown here is derived from an EMBL/GenBank/DDBJ whole genome shotgun (WGS) entry which is preliminary data.</text>
</comment>
<feature type="transmembrane region" description="Helical" evidence="1">
    <location>
        <begin position="223"/>
        <end position="250"/>
    </location>
</feature>
<dbReference type="Proteomes" id="UP001167160">
    <property type="component" value="Unassembled WGS sequence"/>
</dbReference>
<dbReference type="InterPro" id="IPR010390">
    <property type="entry name" value="ABC-2_transporter-like"/>
</dbReference>
<feature type="transmembrane region" description="Helical" evidence="1">
    <location>
        <begin position="184"/>
        <end position="203"/>
    </location>
</feature>
<protein>
    <submittedName>
        <fullName evidence="2">ABC-2 family transporter protein</fullName>
    </submittedName>
</protein>
<evidence type="ECO:0000256" key="1">
    <source>
        <dbReference type="SAM" id="Phobius"/>
    </source>
</evidence>
<accession>A0ABT0X110</accession>
<evidence type="ECO:0000313" key="2">
    <source>
        <dbReference type="EMBL" id="MCM2575840.1"/>
    </source>
</evidence>
<sequence>MRLYGAVAASSFRRYATYRVATAAGVFTNTVFGFILAYTFIALWSIRPHLGGYDQAQALTFVWTSQAMLAAAALLGGGFQQELQERIRTGDIAIDLYRPADLQLWWLASDLGRAAFQLLGRGLVPLAVGALCFDLALPSSPLVWLAFLASVLLGLLVGFAVRYLVALTSFWLLDGAGVDMVSGLLCLFFSGSLLPLTVFPGAFGDVARMLPWSAMLQVPVDVLLGVNSGAGLAGSFAFQGCWALVLLAAGRLLQGLATRKVVVQGG</sequence>
<keyword evidence="1" id="KW-1133">Transmembrane helix</keyword>
<keyword evidence="1" id="KW-0472">Membrane</keyword>
<dbReference type="PANTHER" id="PTHR36832">
    <property type="entry name" value="SLR1174 PROTEIN-RELATED"/>
    <property type="match status" value="1"/>
</dbReference>
<evidence type="ECO:0000313" key="3">
    <source>
        <dbReference type="Proteomes" id="UP001167160"/>
    </source>
</evidence>
<reference evidence="2" key="1">
    <citation type="journal article" date="2023" name="Int. J. Syst. Evol. Microbiol.">
        <title>Streptomyces meridianus sp. nov. isolated from brackish water of the Tagus estuary in Alcochete, Portugal.</title>
        <authorList>
            <person name="Santos J.D.N."/>
            <person name="Klimek D."/>
            <person name="Calusinska M."/>
            <person name="Lobo Da Cunha A."/>
            <person name="Catita J."/>
            <person name="Goncalves H."/>
            <person name="Gonzalez I."/>
            <person name="Reyes F."/>
            <person name="Lage O.M."/>
        </authorList>
    </citation>
    <scope>NUCLEOTIDE SEQUENCE</scope>
    <source>
        <strain evidence="2">MTZ3.1</strain>
    </source>
</reference>